<evidence type="ECO:0000313" key="3">
    <source>
        <dbReference type="EMBL" id="CAJ0954274.1"/>
    </source>
</evidence>
<dbReference type="Gene3D" id="1.20.58.390">
    <property type="entry name" value="Neurotransmitter-gated ion-channel transmembrane domain"/>
    <property type="match status" value="1"/>
</dbReference>
<dbReference type="SUPFAM" id="SSF90112">
    <property type="entry name" value="Neurotransmitter-gated ion-channel transmembrane pore"/>
    <property type="match status" value="1"/>
</dbReference>
<feature type="region of interest" description="Disordered" evidence="1">
    <location>
        <begin position="1"/>
        <end position="36"/>
    </location>
</feature>
<dbReference type="InterPro" id="IPR038050">
    <property type="entry name" value="Neuro_actylchol_rec"/>
</dbReference>
<dbReference type="EMBL" id="CAUEEQ010038190">
    <property type="protein sequence ID" value="CAJ0954274.1"/>
    <property type="molecule type" value="Genomic_DNA"/>
</dbReference>
<keyword evidence="4" id="KW-1185">Reference proteome</keyword>
<evidence type="ECO:0000256" key="1">
    <source>
        <dbReference type="SAM" id="MobiDB-lite"/>
    </source>
</evidence>
<keyword evidence="2" id="KW-0472">Membrane</keyword>
<keyword evidence="2" id="KW-0812">Transmembrane</keyword>
<name>A0ABN9LZI9_9NEOB</name>
<feature type="transmembrane region" description="Helical" evidence="2">
    <location>
        <begin position="55"/>
        <end position="77"/>
    </location>
</feature>
<dbReference type="InterPro" id="IPR036719">
    <property type="entry name" value="Neuro-gated_channel_TM_sf"/>
</dbReference>
<dbReference type="Proteomes" id="UP001176940">
    <property type="component" value="Unassembled WGS sequence"/>
</dbReference>
<keyword evidence="2" id="KW-1133">Transmembrane helix</keyword>
<protein>
    <submittedName>
        <fullName evidence="3">Uncharacterized protein</fullName>
    </submittedName>
</protein>
<proteinExistence type="predicted"/>
<sequence>MHVSKSNTTHVEESRSIRKLNYSCPQPESTDLDNGKGLRKENEEWILIGRVIDRVCFLIMFSLFILGSIGTFMAGHYNQAPSQPFPGDPKLYLPLLEGST</sequence>
<accession>A0ABN9LZI9</accession>
<evidence type="ECO:0000256" key="2">
    <source>
        <dbReference type="SAM" id="Phobius"/>
    </source>
</evidence>
<evidence type="ECO:0000313" key="4">
    <source>
        <dbReference type="Proteomes" id="UP001176940"/>
    </source>
</evidence>
<comment type="caution">
    <text evidence="3">The sequence shown here is derived from an EMBL/GenBank/DDBJ whole genome shotgun (WGS) entry which is preliminary data.</text>
</comment>
<gene>
    <name evidence="3" type="ORF">RIMI_LOCUS14656062</name>
</gene>
<reference evidence="3" key="1">
    <citation type="submission" date="2023-07" db="EMBL/GenBank/DDBJ databases">
        <authorList>
            <person name="Stuckert A."/>
        </authorList>
    </citation>
    <scope>NUCLEOTIDE SEQUENCE</scope>
</reference>
<organism evidence="3 4">
    <name type="scientific">Ranitomeya imitator</name>
    <name type="common">mimic poison frog</name>
    <dbReference type="NCBI Taxonomy" id="111125"/>
    <lineage>
        <taxon>Eukaryota</taxon>
        <taxon>Metazoa</taxon>
        <taxon>Chordata</taxon>
        <taxon>Craniata</taxon>
        <taxon>Vertebrata</taxon>
        <taxon>Euteleostomi</taxon>
        <taxon>Amphibia</taxon>
        <taxon>Batrachia</taxon>
        <taxon>Anura</taxon>
        <taxon>Neobatrachia</taxon>
        <taxon>Hyloidea</taxon>
        <taxon>Dendrobatidae</taxon>
        <taxon>Dendrobatinae</taxon>
        <taxon>Ranitomeya</taxon>
    </lineage>
</organism>